<proteinExistence type="inferred from homology"/>
<keyword evidence="3" id="KW-0813">Transport</keyword>
<protein>
    <recommendedName>
        <fullName evidence="8">Probable membrane transporter protein</fullName>
    </recommendedName>
</protein>
<sequence>MIDLELLALLSAVGFIAGFIDAIAGGGGLLTIPTLLATGLPPHIALGTNKLAASFGSFTASLTFYKKRLFDPIFWWRSILFTAIGAIFGTLLVSSINTLWLEKMLPIIVFSIAIYTLFSKQMIHTDGNLPRKDKALDRKQAGQGLILGFYDGVAGPGTGAFWTVSSSAIYKLNILLSSGLARSTNFVSNFCSLVTFIYLAQVNFMIGISMGIFIMLGSWMGAHSAIKYGNKFIKPIFLTVVIIMSLYLAYKAW</sequence>
<evidence type="ECO:0000256" key="8">
    <source>
        <dbReference type="RuleBase" id="RU363041"/>
    </source>
</evidence>
<accession>A0ABQ6H8M7</accession>
<evidence type="ECO:0000256" key="5">
    <source>
        <dbReference type="ARBA" id="ARBA00022692"/>
    </source>
</evidence>
<evidence type="ECO:0000256" key="3">
    <source>
        <dbReference type="ARBA" id="ARBA00022448"/>
    </source>
</evidence>
<reference evidence="9 10" key="1">
    <citation type="submission" date="2023-03" db="EMBL/GenBank/DDBJ databases">
        <title>Draft genome sequence of Thalassotalea eurytherma JCM 18482T.</title>
        <authorList>
            <person name="Sawabe T."/>
        </authorList>
    </citation>
    <scope>NUCLEOTIDE SEQUENCE [LARGE SCALE GENOMIC DNA]</scope>
    <source>
        <strain evidence="9 10">JCM 18482</strain>
    </source>
</reference>
<dbReference type="PANTHER" id="PTHR30269">
    <property type="entry name" value="TRANSMEMBRANE PROTEIN YFCA"/>
    <property type="match status" value="1"/>
</dbReference>
<dbReference type="InterPro" id="IPR052017">
    <property type="entry name" value="TSUP"/>
</dbReference>
<evidence type="ECO:0000256" key="4">
    <source>
        <dbReference type="ARBA" id="ARBA00022475"/>
    </source>
</evidence>
<keyword evidence="7 8" id="KW-0472">Membrane</keyword>
<comment type="subcellular location">
    <subcellularLocation>
        <location evidence="1 8">Cell membrane</location>
        <topology evidence="1 8">Multi-pass membrane protein</topology>
    </subcellularLocation>
</comment>
<feature type="transmembrane region" description="Helical" evidence="8">
    <location>
        <begin position="74"/>
        <end position="93"/>
    </location>
</feature>
<gene>
    <name evidence="9" type="ORF">theurythT_26730</name>
</gene>
<name>A0ABQ6H8M7_9GAMM</name>
<comment type="caution">
    <text evidence="9">The sequence shown here is derived from an EMBL/GenBank/DDBJ whole genome shotgun (WGS) entry which is preliminary data.</text>
</comment>
<evidence type="ECO:0000256" key="7">
    <source>
        <dbReference type="ARBA" id="ARBA00023136"/>
    </source>
</evidence>
<dbReference type="RefSeq" id="WP_284208624.1">
    <property type="nucleotide sequence ID" value="NZ_BSSU01000013.1"/>
</dbReference>
<organism evidence="9 10">
    <name type="scientific">Thalassotalea eurytherma</name>
    <dbReference type="NCBI Taxonomy" id="1144278"/>
    <lineage>
        <taxon>Bacteria</taxon>
        <taxon>Pseudomonadati</taxon>
        <taxon>Pseudomonadota</taxon>
        <taxon>Gammaproteobacteria</taxon>
        <taxon>Alteromonadales</taxon>
        <taxon>Colwelliaceae</taxon>
        <taxon>Thalassotalea</taxon>
    </lineage>
</organism>
<evidence type="ECO:0000256" key="6">
    <source>
        <dbReference type="ARBA" id="ARBA00022989"/>
    </source>
</evidence>
<keyword evidence="5 8" id="KW-0812">Transmembrane</keyword>
<dbReference type="PANTHER" id="PTHR30269:SF25">
    <property type="entry name" value="MEMBRANE TRANSPORTER PROTEIN-RELATED"/>
    <property type="match status" value="1"/>
</dbReference>
<evidence type="ECO:0000256" key="2">
    <source>
        <dbReference type="ARBA" id="ARBA00009142"/>
    </source>
</evidence>
<dbReference type="Proteomes" id="UP001157133">
    <property type="component" value="Unassembled WGS sequence"/>
</dbReference>
<keyword evidence="6 8" id="KW-1133">Transmembrane helix</keyword>
<evidence type="ECO:0000313" key="10">
    <source>
        <dbReference type="Proteomes" id="UP001157133"/>
    </source>
</evidence>
<comment type="similarity">
    <text evidence="2 8">Belongs to the 4-toluene sulfonate uptake permease (TSUP) (TC 2.A.102) family.</text>
</comment>
<feature type="transmembrane region" description="Helical" evidence="8">
    <location>
        <begin position="196"/>
        <end position="220"/>
    </location>
</feature>
<feature type="transmembrane region" description="Helical" evidence="8">
    <location>
        <begin position="232"/>
        <end position="250"/>
    </location>
</feature>
<evidence type="ECO:0000256" key="1">
    <source>
        <dbReference type="ARBA" id="ARBA00004651"/>
    </source>
</evidence>
<keyword evidence="4 8" id="KW-1003">Cell membrane</keyword>
<evidence type="ECO:0000313" key="9">
    <source>
        <dbReference type="EMBL" id="GLX83221.1"/>
    </source>
</evidence>
<keyword evidence="10" id="KW-1185">Reference proteome</keyword>
<dbReference type="EMBL" id="BSSU01000013">
    <property type="protein sequence ID" value="GLX83221.1"/>
    <property type="molecule type" value="Genomic_DNA"/>
</dbReference>
<feature type="transmembrane region" description="Helical" evidence="8">
    <location>
        <begin position="105"/>
        <end position="123"/>
    </location>
</feature>
<dbReference type="InterPro" id="IPR002781">
    <property type="entry name" value="TM_pro_TauE-like"/>
</dbReference>
<dbReference type="Pfam" id="PF01925">
    <property type="entry name" value="TauE"/>
    <property type="match status" value="1"/>
</dbReference>